<gene>
    <name evidence="1" type="ORF">QFC24_001440</name>
</gene>
<reference evidence="1" key="1">
    <citation type="submission" date="2023-04" db="EMBL/GenBank/DDBJ databases">
        <title>Draft Genome sequencing of Naganishia species isolated from polar environments using Oxford Nanopore Technology.</title>
        <authorList>
            <person name="Leo P."/>
            <person name="Venkateswaran K."/>
        </authorList>
    </citation>
    <scope>NUCLEOTIDE SEQUENCE</scope>
    <source>
        <strain evidence="1">DBVPG 5303</strain>
    </source>
</reference>
<organism evidence="1 2">
    <name type="scientific">Naganishia onofrii</name>
    <dbReference type="NCBI Taxonomy" id="1851511"/>
    <lineage>
        <taxon>Eukaryota</taxon>
        <taxon>Fungi</taxon>
        <taxon>Dikarya</taxon>
        <taxon>Basidiomycota</taxon>
        <taxon>Agaricomycotina</taxon>
        <taxon>Tremellomycetes</taxon>
        <taxon>Filobasidiales</taxon>
        <taxon>Filobasidiaceae</taxon>
        <taxon>Naganishia</taxon>
    </lineage>
</organism>
<keyword evidence="2" id="KW-1185">Reference proteome</keyword>
<comment type="caution">
    <text evidence="1">The sequence shown here is derived from an EMBL/GenBank/DDBJ whole genome shotgun (WGS) entry which is preliminary data.</text>
</comment>
<accession>A0ACC2XWV8</accession>
<evidence type="ECO:0000313" key="1">
    <source>
        <dbReference type="EMBL" id="KAJ9127202.1"/>
    </source>
</evidence>
<name>A0ACC2XWV8_9TREE</name>
<dbReference type="Proteomes" id="UP001234202">
    <property type="component" value="Unassembled WGS sequence"/>
</dbReference>
<dbReference type="EMBL" id="JASBWV010000003">
    <property type="protein sequence ID" value="KAJ9127202.1"/>
    <property type="molecule type" value="Genomic_DNA"/>
</dbReference>
<proteinExistence type="predicted"/>
<protein>
    <submittedName>
        <fullName evidence="1">Uncharacterized protein</fullName>
    </submittedName>
</protein>
<evidence type="ECO:0000313" key="2">
    <source>
        <dbReference type="Proteomes" id="UP001234202"/>
    </source>
</evidence>
<sequence>MDYDNHYAGPSSSAPGAAPGASYQTDTSIMRPANLPPLSYQTLGTPGGLGNSGGYRGAAEGGHSHGYGGGGGGSGPDRHAPRRGGYRGDRPAYSGRGGRGGGRGGSMSSGREREHDDRSSYNNYNDGGGSGSYPGGGYGSNPAPRDGYTGYPPPGRNEYDGRTEAHRLLKVKSDSDAVKPQRVFCLKRGIRM</sequence>